<evidence type="ECO:0000313" key="2">
    <source>
        <dbReference type="Proteomes" id="UP000177230"/>
    </source>
</evidence>
<comment type="caution">
    <text evidence="1">The sequence shown here is derived from an EMBL/GenBank/DDBJ whole genome shotgun (WGS) entry which is preliminary data.</text>
</comment>
<proteinExistence type="predicted"/>
<gene>
    <name evidence="1" type="ORF">A2024_05205</name>
</gene>
<accession>A0A1F5R4C2</accession>
<organism evidence="1 2">
    <name type="scientific">Candidatus Edwardsbacteria bacterium GWF2_54_11</name>
    <dbReference type="NCBI Taxonomy" id="1817851"/>
    <lineage>
        <taxon>Bacteria</taxon>
        <taxon>Candidatus Edwardsiibacteriota</taxon>
    </lineage>
</organism>
<dbReference type="EMBL" id="MFFM01000044">
    <property type="protein sequence ID" value="OGF09239.1"/>
    <property type="molecule type" value="Genomic_DNA"/>
</dbReference>
<protein>
    <submittedName>
        <fullName evidence="1">Uncharacterized protein</fullName>
    </submittedName>
</protein>
<name>A0A1F5R4C2_9BACT</name>
<dbReference type="Proteomes" id="UP000177230">
    <property type="component" value="Unassembled WGS sequence"/>
</dbReference>
<sequence length="155" mass="16728">MDKRKYTLLWLLPLLAITLAFIMSFEGCTPKPTEAPTTTVITGTAQLSVSSGDNRDSYSFVSGGINYGKIALVCYAYPAVNFEANGIVQGSGTTAPDTGYSTSSTVTDGYSYFVKTDNVVHYARVTAVSRSESAGYVTIGFQWVLQTVANNRNLY</sequence>
<reference evidence="1 2" key="1">
    <citation type="journal article" date="2016" name="Nat. Commun.">
        <title>Thousands of microbial genomes shed light on interconnected biogeochemical processes in an aquifer system.</title>
        <authorList>
            <person name="Anantharaman K."/>
            <person name="Brown C.T."/>
            <person name="Hug L.A."/>
            <person name="Sharon I."/>
            <person name="Castelle C.J."/>
            <person name="Probst A.J."/>
            <person name="Thomas B.C."/>
            <person name="Singh A."/>
            <person name="Wilkins M.J."/>
            <person name="Karaoz U."/>
            <person name="Brodie E.L."/>
            <person name="Williams K.H."/>
            <person name="Hubbard S.S."/>
            <person name="Banfield J.F."/>
        </authorList>
    </citation>
    <scope>NUCLEOTIDE SEQUENCE [LARGE SCALE GENOMIC DNA]</scope>
</reference>
<dbReference type="AlphaFoldDB" id="A0A1F5R4C2"/>
<evidence type="ECO:0000313" key="1">
    <source>
        <dbReference type="EMBL" id="OGF09239.1"/>
    </source>
</evidence>